<dbReference type="EMBL" id="CP017813">
    <property type="protein sequence ID" value="APJ38498.1"/>
    <property type="molecule type" value="Genomic_DNA"/>
</dbReference>
<dbReference type="RefSeq" id="WP_073372501.1">
    <property type="nucleotide sequence ID" value="NZ_CP017813.1"/>
</dbReference>
<evidence type="ECO:0000313" key="2">
    <source>
        <dbReference type="Proteomes" id="UP000184322"/>
    </source>
</evidence>
<dbReference type="Proteomes" id="UP000184322">
    <property type="component" value="Chromosome"/>
</dbReference>
<proteinExistence type="predicted"/>
<name>A0A1L4FSB1_9BACT</name>
<gene>
    <name evidence="1" type="ORF">BLA55_02410</name>
</gene>
<reference evidence="2" key="1">
    <citation type="submission" date="2016-10" db="EMBL/GenBank/DDBJ databases">
        <authorList>
            <person name="Beylefeld A."/>
            <person name="Abolnik C."/>
        </authorList>
    </citation>
    <scope>NUCLEOTIDE SEQUENCE [LARGE SCALE GENOMIC DNA]</scope>
    <source>
        <strain evidence="2">B359_6</strain>
    </source>
</reference>
<accession>A0A1L4FSB1</accession>
<evidence type="ECO:0000313" key="1">
    <source>
        <dbReference type="EMBL" id="APJ38498.1"/>
    </source>
</evidence>
<sequence length="171" mass="20519">MTEKELAQNYYLYLEFEPLLKKEVKRLNKQIEEIKATITGKCKWLKFLKKEHKAIKEIQKHFRFKNISIKTTRNVWVVINNNVKFYSSLKNIQTNTPVFAPAYSYVQLEKVLSKFPLFTGADFEIPNNEICDEVDKYHSIMWREFNQVITLDFQELKNKIDEYYDNTNGFI</sequence>
<protein>
    <submittedName>
        <fullName evidence="1">Uncharacterized protein</fullName>
    </submittedName>
</protein>
<keyword evidence="2" id="KW-1185">Reference proteome</keyword>
<dbReference type="STRING" id="48003.BLA55_02410"/>
<dbReference type="AlphaFoldDB" id="A0A1L4FSB1"/>
<organism evidence="1 2">
    <name type="scientific">Mycoplasmopsis pullorum</name>
    <dbReference type="NCBI Taxonomy" id="48003"/>
    <lineage>
        <taxon>Bacteria</taxon>
        <taxon>Bacillati</taxon>
        <taxon>Mycoplasmatota</taxon>
        <taxon>Mycoplasmoidales</taxon>
        <taxon>Metamycoplasmataceae</taxon>
        <taxon>Mycoplasmopsis</taxon>
    </lineage>
</organism>
<dbReference type="KEGG" id="mpul:BLA55_02410"/>